<dbReference type="SUPFAM" id="SSF56014">
    <property type="entry name" value="Nitrite and sulphite reductase 4Fe-4S domain-like"/>
    <property type="match status" value="1"/>
</dbReference>
<feature type="binding site" evidence="7">
    <location>
        <position position="285"/>
    </location>
    <ligand>
        <name>[4Fe-4S] cluster</name>
        <dbReference type="ChEBI" id="CHEBI:49883"/>
    </ligand>
</feature>
<keyword evidence="5 7" id="KW-0411">Iron-sulfur</keyword>
<dbReference type="GO" id="GO:0046429">
    <property type="term" value="F:4-hydroxy-3-methylbut-2-en-1-yl diphosphate synthase activity (ferredoxin)"/>
    <property type="evidence" value="ECO:0007669"/>
    <property type="project" value="UniProtKB-UniRule"/>
</dbReference>
<dbReference type="AlphaFoldDB" id="A0A5K7ZW55"/>
<comment type="similarity">
    <text evidence="7">Belongs to the IspG family.</text>
</comment>
<dbReference type="PANTHER" id="PTHR30454">
    <property type="entry name" value="4-HYDROXY-3-METHYLBUT-2-EN-1-YL DIPHOSPHATE SYNTHASE"/>
    <property type="match status" value="1"/>
</dbReference>
<dbReference type="InterPro" id="IPR045854">
    <property type="entry name" value="NO2/SO3_Rdtase_4Fe4S_sf"/>
</dbReference>
<evidence type="ECO:0000256" key="7">
    <source>
        <dbReference type="HAMAP-Rule" id="MF_00159"/>
    </source>
</evidence>
<dbReference type="SUPFAM" id="SSF51717">
    <property type="entry name" value="Dihydropteroate synthetase-like"/>
    <property type="match status" value="1"/>
</dbReference>
<proteinExistence type="inferred from homology"/>
<dbReference type="InterPro" id="IPR016425">
    <property type="entry name" value="IspG_bac"/>
</dbReference>
<dbReference type="PIRSF" id="PIRSF004640">
    <property type="entry name" value="IspG"/>
    <property type="match status" value="1"/>
</dbReference>
<comment type="function">
    <text evidence="7">Converts 2C-methyl-D-erythritol 2,4-cyclodiphosphate (ME-2,4cPP) into 1-hydroxy-2-methyl-2-(E)-butenyl 4-diphosphate.</text>
</comment>
<dbReference type="InterPro" id="IPR004588">
    <property type="entry name" value="IspG_bac-typ"/>
</dbReference>
<comment type="pathway">
    <text evidence="7">Isoprenoid biosynthesis; isopentenyl diphosphate biosynthesis via DXP pathway; isopentenyl diphosphate from 1-deoxy-D-xylulose 5-phosphate: step 5/6.</text>
</comment>
<name>A0A5K7ZW55_9BACT</name>
<dbReference type="Pfam" id="PF26540">
    <property type="entry name" value="GcpE_C"/>
    <property type="match status" value="1"/>
</dbReference>
<protein>
    <recommendedName>
        <fullName evidence="7">4-hydroxy-3-methylbut-2-en-1-yl diphosphate synthase (flavodoxin)</fullName>
        <ecNumber evidence="7">1.17.7.3</ecNumber>
    </recommendedName>
    <alternativeName>
        <fullName evidence="7">1-hydroxy-2-methyl-2-(E)-butenyl 4-diphosphate synthase</fullName>
    </alternativeName>
</protein>
<evidence type="ECO:0000259" key="9">
    <source>
        <dbReference type="Pfam" id="PF26540"/>
    </source>
</evidence>
<evidence type="ECO:0000259" key="8">
    <source>
        <dbReference type="Pfam" id="PF04551"/>
    </source>
</evidence>
<gene>
    <name evidence="7 10" type="primary">ispG</name>
    <name evidence="10" type="ORF">DSCO28_49800</name>
</gene>
<dbReference type="EC" id="1.17.7.3" evidence="7"/>
<keyword evidence="6 7" id="KW-0414">Isoprene biosynthesis</keyword>
<dbReference type="FunFam" id="3.20.20.20:FF:000001">
    <property type="entry name" value="4-hydroxy-3-methylbut-2-en-1-yl diphosphate synthase (flavodoxin)"/>
    <property type="match status" value="1"/>
</dbReference>
<feature type="binding site" evidence="7">
    <location>
        <position position="324"/>
    </location>
    <ligand>
        <name>[4Fe-4S] cluster</name>
        <dbReference type="ChEBI" id="CHEBI:49883"/>
    </ligand>
</feature>
<feature type="domain" description="IspG C-terminal" evidence="9">
    <location>
        <begin position="278"/>
        <end position="364"/>
    </location>
</feature>
<evidence type="ECO:0000256" key="2">
    <source>
        <dbReference type="ARBA" id="ARBA00022723"/>
    </source>
</evidence>
<dbReference type="EMBL" id="AP021876">
    <property type="protein sequence ID" value="BBO84414.1"/>
    <property type="molecule type" value="Genomic_DNA"/>
</dbReference>
<comment type="catalytic activity">
    <reaction evidence="7">
        <text>(2E)-4-hydroxy-3-methylbut-2-enyl diphosphate + oxidized [flavodoxin] + H2O + 2 H(+) = 2-C-methyl-D-erythritol 2,4-cyclic diphosphate + reduced [flavodoxin]</text>
        <dbReference type="Rhea" id="RHEA:43604"/>
        <dbReference type="Rhea" id="RHEA-COMP:10622"/>
        <dbReference type="Rhea" id="RHEA-COMP:10623"/>
        <dbReference type="ChEBI" id="CHEBI:15377"/>
        <dbReference type="ChEBI" id="CHEBI:15378"/>
        <dbReference type="ChEBI" id="CHEBI:57618"/>
        <dbReference type="ChEBI" id="CHEBI:58210"/>
        <dbReference type="ChEBI" id="CHEBI:58483"/>
        <dbReference type="ChEBI" id="CHEBI:128753"/>
        <dbReference type="EC" id="1.17.7.3"/>
    </reaction>
</comment>
<evidence type="ECO:0000256" key="1">
    <source>
        <dbReference type="ARBA" id="ARBA00022485"/>
    </source>
</evidence>
<dbReference type="HAMAP" id="MF_00159">
    <property type="entry name" value="IspG"/>
    <property type="match status" value="1"/>
</dbReference>
<dbReference type="Pfam" id="PF04551">
    <property type="entry name" value="GcpE"/>
    <property type="match status" value="1"/>
</dbReference>
<accession>A0A5K7ZW55</accession>
<keyword evidence="1 7" id="KW-0004">4Fe-4S</keyword>
<dbReference type="NCBIfam" id="NF001540">
    <property type="entry name" value="PRK00366.1"/>
    <property type="match status" value="1"/>
</dbReference>
<dbReference type="UniPathway" id="UPA00056">
    <property type="reaction ID" value="UER00096"/>
</dbReference>
<dbReference type="GO" id="GO:0005506">
    <property type="term" value="F:iron ion binding"/>
    <property type="evidence" value="ECO:0007669"/>
    <property type="project" value="InterPro"/>
</dbReference>
<evidence type="ECO:0000313" key="11">
    <source>
        <dbReference type="Proteomes" id="UP000425960"/>
    </source>
</evidence>
<evidence type="ECO:0000256" key="5">
    <source>
        <dbReference type="ARBA" id="ARBA00023014"/>
    </source>
</evidence>
<feature type="binding site" evidence="7">
    <location>
        <position position="317"/>
    </location>
    <ligand>
        <name>[4Fe-4S] cluster</name>
        <dbReference type="ChEBI" id="CHEBI:49883"/>
    </ligand>
</feature>
<comment type="cofactor">
    <cofactor evidence="7">
        <name>[4Fe-4S] cluster</name>
        <dbReference type="ChEBI" id="CHEBI:49883"/>
    </cofactor>
    <text evidence="7">Binds 1 [4Fe-4S] cluster.</text>
</comment>
<dbReference type="Proteomes" id="UP000425960">
    <property type="component" value="Chromosome"/>
</dbReference>
<reference evidence="10 11" key="1">
    <citation type="submission" date="2019-11" db="EMBL/GenBank/DDBJ databases">
        <title>Comparative genomics of hydrocarbon-degrading Desulfosarcina strains.</title>
        <authorList>
            <person name="Watanabe M."/>
            <person name="Kojima H."/>
            <person name="Fukui M."/>
        </authorList>
    </citation>
    <scope>NUCLEOTIDE SEQUENCE [LARGE SCALE GENOMIC DNA]</scope>
    <source>
        <strain evidence="10 11">28bB2T</strain>
    </source>
</reference>
<dbReference type="Gene3D" id="3.20.20.20">
    <property type="entry name" value="Dihydropteroate synthase-like"/>
    <property type="match status" value="1"/>
</dbReference>
<dbReference type="Gene3D" id="3.30.413.10">
    <property type="entry name" value="Sulfite Reductase Hemoprotein, domain 1"/>
    <property type="match status" value="1"/>
</dbReference>
<dbReference type="InterPro" id="IPR058578">
    <property type="entry name" value="IspG_TIM"/>
</dbReference>
<dbReference type="KEGG" id="dov:DSCO28_49800"/>
<keyword evidence="2 7" id="KW-0479">Metal-binding</keyword>
<dbReference type="InterPro" id="IPR011005">
    <property type="entry name" value="Dihydropteroate_synth-like_sf"/>
</dbReference>
<dbReference type="GO" id="GO:0019288">
    <property type="term" value="P:isopentenyl diphosphate biosynthetic process, methylerythritol 4-phosphate pathway"/>
    <property type="evidence" value="ECO:0007669"/>
    <property type="project" value="UniProtKB-UniRule"/>
</dbReference>
<dbReference type="InterPro" id="IPR058579">
    <property type="entry name" value="IspG_C"/>
</dbReference>
<evidence type="ECO:0000256" key="6">
    <source>
        <dbReference type="ARBA" id="ARBA00023229"/>
    </source>
</evidence>
<feature type="binding site" evidence="7">
    <location>
        <position position="282"/>
    </location>
    <ligand>
        <name>[4Fe-4S] cluster</name>
        <dbReference type="ChEBI" id="CHEBI:49883"/>
    </ligand>
</feature>
<sequence length="385" mass="40964">MDNHAFMAPPGQPRMPGGIQRRKTRRIMVGGVAVGDGAPISVQSMTNTKTDDVAATVAQIGQLSRAGCEIVRVAVPDQAAADAIARIKQAIDIPLIADIHFDYRLAIASARAGADGLRFNPGNIGSATNVRALVDCAKDCGIPIRVGVNAGSLEKDILEKYDGATARGMVESAMRHVDLLQDLDFHNIKISIKASDVPRTIAAYRLLSRQTDLPLHVGVTEAGSLYSGIVKSALGIGSLLAEGIGDTLRVSLTRDPVEEVRVGYEILRALDIRHRGPEIISCPTCGRCEIPLFDIVERVEKALLTCTTPVKLAIMGCVVNGPGEAREADIGVAGGRGVGILFKKGQVIKKFPEDQLVDVVLEAVGQFERQLASEPGEPADNRSTR</sequence>
<organism evidence="10 11">
    <name type="scientific">Desulfosarcina ovata subsp. sediminis</name>
    <dbReference type="NCBI Taxonomy" id="885957"/>
    <lineage>
        <taxon>Bacteria</taxon>
        <taxon>Pseudomonadati</taxon>
        <taxon>Thermodesulfobacteriota</taxon>
        <taxon>Desulfobacteria</taxon>
        <taxon>Desulfobacterales</taxon>
        <taxon>Desulfosarcinaceae</taxon>
        <taxon>Desulfosarcina</taxon>
    </lineage>
</organism>
<dbReference type="GO" id="GO:0051539">
    <property type="term" value="F:4 iron, 4 sulfur cluster binding"/>
    <property type="evidence" value="ECO:0007669"/>
    <property type="project" value="UniProtKB-UniRule"/>
</dbReference>
<evidence type="ECO:0000313" key="10">
    <source>
        <dbReference type="EMBL" id="BBO84414.1"/>
    </source>
</evidence>
<feature type="domain" description="IspG TIM-barrel" evidence="8">
    <location>
        <begin position="24"/>
        <end position="264"/>
    </location>
</feature>
<dbReference type="NCBIfam" id="TIGR00612">
    <property type="entry name" value="ispG_gcpE"/>
    <property type="match status" value="1"/>
</dbReference>
<dbReference type="PANTHER" id="PTHR30454:SF0">
    <property type="entry name" value="4-HYDROXY-3-METHYLBUT-2-EN-1-YL DIPHOSPHATE SYNTHASE (FERREDOXIN), CHLOROPLASTIC"/>
    <property type="match status" value="1"/>
</dbReference>
<evidence type="ECO:0000256" key="3">
    <source>
        <dbReference type="ARBA" id="ARBA00023002"/>
    </source>
</evidence>
<dbReference type="GO" id="GO:0141197">
    <property type="term" value="F:4-hydroxy-3-methylbut-2-enyl-diphosphate synthase activity (flavodoxin)"/>
    <property type="evidence" value="ECO:0007669"/>
    <property type="project" value="UniProtKB-EC"/>
</dbReference>
<keyword evidence="3 7" id="KW-0560">Oxidoreductase</keyword>
<evidence type="ECO:0000256" key="4">
    <source>
        <dbReference type="ARBA" id="ARBA00023004"/>
    </source>
</evidence>
<keyword evidence="4 7" id="KW-0408">Iron</keyword>
<dbReference type="GO" id="GO:0016114">
    <property type="term" value="P:terpenoid biosynthetic process"/>
    <property type="evidence" value="ECO:0007669"/>
    <property type="project" value="InterPro"/>
</dbReference>